<dbReference type="AlphaFoldDB" id="A0AAD7HW71"/>
<name>A0AAD7HW71_9AGAR</name>
<dbReference type="Proteomes" id="UP001215598">
    <property type="component" value="Unassembled WGS sequence"/>
</dbReference>
<dbReference type="Gene3D" id="3.80.10.10">
    <property type="entry name" value="Ribonuclease Inhibitor"/>
    <property type="match status" value="1"/>
</dbReference>
<evidence type="ECO:0008006" key="3">
    <source>
        <dbReference type="Google" id="ProtNLM"/>
    </source>
</evidence>
<accession>A0AAD7HW71</accession>
<dbReference type="InterPro" id="IPR032675">
    <property type="entry name" value="LRR_dom_sf"/>
</dbReference>
<reference evidence="1" key="1">
    <citation type="submission" date="2023-03" db="EMBL/GenBank/DDBJ databases">
        <title>Massive genome expansion in bonnet fungi (Mycena s.s.) driven by repeated elements and novel gene families across ecological guilds.</title>
        <authorList>
            <consortium name="Lawrence Berkeley National Laboratory"/>
            <person name="Harder C.B."/>
            <person name="Miyauchi S."/>
            <person name="Viragh M."/>
            <person name="Kuo A."/>
            <person name="Thoen E."/>
            <person name="Andreopoulos B."/>
            <person name="Lu D."/>
            <person name="Skrede I."/>
            <person name="Drula E."/>
            <person name="Henrissat B."/>
            <person name="Morin E."/>
            <person name="Kohler A."/>
            <person name="Barry K."/>
            <person name="LaButti K."/>
            <person name="Morin E."/>
            <person name="Salamov A."/>
            <person name="Lipzen A."/>
            <person name="Mereny Z."/>
            <person name="Hegedus B."/>
            <person name="Baldrian P."/>
            <person name="Stursova M."/>
            <person name="Weitz H."/>
            <person name="Taylor A."/>
            <person name="Grigoriev I.V."/>
            <person name="Nagy L.G."/>
            <person name="Martin F."/>
            <person name="Kauserud H."/>
        </authorList>
    </citation>
    <scope>NUCLEOTIDE SEQUENCE</scope>
    <source>
        <strain evidence="1">CBHHK182m</strain>
    </source>
</reference>
<protein>
    <recommendedName>
        <fullName evidence="3">F-box domain-containing protein</fullName>
    </recommendedName>
</protein>
<dbReference type="SUPFAM" id="SSF52047">
    <property type="entry name" value="RNI-like"/>
    <property type="match status" value="1"/>
</dbReference>
<comment type="caution">
    <text evidence="1">The sequence shown here is derived from an EMBL/GenBank/DDBJ whole genome shotgun (WGS) entry which is preliminary data.</text>
</comment>
<keyword evidence="2" id="KW-1185">Reference proteome</keyword>
<evidence type="ECO:0000313" key="2">
    <source>
        <dbReference type="Proteomes" id="UP001215598"/>
    </source>
</evidence>
<feature type="non-terminal residue" evidence="1">
    <location>
        <position position="522"/>
    </location>
</feature>
<dbReference type="EMBL" id="JARKIB010000163">
    <property type="protein sequence ID" value="KAJ7729745.1"/>
    <property type="molecule type" value="Genomic_DNA"/>
</dbReference>
<gene>
    <name evidence="1" type="ORF">B0H16DRAFT_1586185</name>
</gene>
<evidence type="ECO:0000313" key="1">
    <source>
        <dbReference type="EMBL" id="KAJ7729745.1"/>
    </source>
</evidence>
<proteinExistence type="predicted"/>
<sequence>MHRALGIPEVVQMICMELGPPKDKVYCEGPMPPYERTSLVALARTSTFFRDPALDVLWFNATVHRLLIYSVPPDLWEKIEDVDSPTRFRPTRAMTPNDWIRPHFYSTRARVLRAINTTSYDFIDVFATVALCPPPPTLFPNLHTVNWKVNFPSAGGKDLPDFRPFLGPRLASLSFGSLFSGPHLSLLPHIAAAHPELKKLAIKSGNDSVGQLLRLTSAISTLVCALHRLESLDVISLDLRALEHVGQLPTLRSLTLRDHRYASFSHANVDVTFPVLKDLTVHSDSIHTMTKFISLCSDSPVQAVDINFFESPDATEMLVFYTTLSEHCSRASLRQITVKLSPGFFDDTAGAGRYSLEPLLNFPHLTTVELDSPNGFDLDDGAVPTLARAWPHLEEVVLRCAGRATAPHVTLEGIRTLAHHCPALRRLHLFLDATVVPSLADRRIRQDALQHLEVESSPLATPTMAVAKFLSATFSSLTVISTAYEDVGIDDAADHLAWKEVEGLLPDLLEIREQERRWARLA</sequence>
<organism evidence="1 2">
    <name type="scientific">Mycena metata</name>
    <dbReference type="NCBI Taxonomy" id="1033252"/>
    <lineage>
        <taxon>Eukaryota</taxon>
        <taxon>Fungi</taxon>
        <taxon>Dikarya</taxon>
        <taxon>Basidiomycota</taxon>
        <taxon>Agaricomycotina</taxon>
        <taxon>Agaricomycetes</taxon>
        <taxon>Agaricomycetidae</taxon>
        <taxon>Agaricales</taxon>
        <taxon>Marasmiineae</taxon>
        <taxon>Mycenaceae</taxon>
        <taxon>Mycena</taxon>
    </lineage>
</organism>